<dbReference type="InterPro" id="IPR007627">
    <property type="entry name" value="RNA_pol_sigma70_r2"/>
</dbReference>
<dbReference type="InterPro" id="IPR014284">
    <property type="entry name" value="RNA_pol_sigma-70_dom"/>
</dbReference>
<organism evidence="7 8">
    <name type="scientific">Stutzerimonas kirkiae</name>
    <dbReference type="NCBI Taxonomy" id="2211392"/>
    <lineage>
        <taxon>Bacteria</taxon>
        <taxon>Pseudomonadati</taxon>
        <taxon>Pseudomonadota</taxon>
        <taxon>Gammaproteobacteria</taxon>
        <taxon>Pseudomonadales</taxon>
        <taxon>Pseudomonadaceae</taxon>
        <taxon>Stutzerimonas</taxon>
    </lineage>
</organism>
<dbReference type="Pfam" id="PF04542">
    <property type="entry name" value="Sigma70_r2"/>
    <property type="match status" value="1"/>
</dbReference>
<dbReference type="Gene3D" id="1.10.1740.10">
    <property type="match status" value="1"/>
</dbReference>
<dbReference type="OrthoDB" id="9797134at2"/>
<evidence type="ECO:0000313" key="7">
    <source>
        <dbReference type="EMBL" id="TBU97281.1"/>
    </source>
</evidence>
<comment type="similarity">
    <text evidence="1">Belongs to the sigma-70 factor family. ECF subfamily.</text>
</comment>
<dbReference type="GO" id="GO:0006352">
    <property type="term" value="P:DNA-templated transcription initiation"/>
    <property type="evidence" value="ECO:0007669"/>
    <property type="project" value="InterPro"/>
</dbReference>
<evidence type="ECO:0000259" key="5">
    <source>
        <dbReference type="Pfam" id="PF04542"/>
    </source>
</evidence>
<dbReference type="Pfam" id="PF08281">
    <property type="entry name" value="Sigma70_r4_2"/>
    <property type="match status" value="1"/>
</dbReference>
<proteinExistence type="inferred from homology"/>
<dbReference type="GO" id="GO:0003677">
    <property type="term" value="F:DNA binding"/>
    <property type="evidence" value="ECO:0007669"/>
    <property type="project" value="InterPro"/>
</dbReference>
<dbReference type="AlphaFoldDB" id="A0A4Q9R9C9"/>
<evidence type="ECO:0000313" key="8">
    <source>
        <dbReference type="Proteomes" id="UP000292639"/>
    </source>
</evidence>
<keyword evidence="4" id="KW-0804">Transcription</keyword>
<dbReference type="EMBL" id="QJUP01000010">
    <property type="protein sequence ID" value="TBU97281.1"/>
    <property type="molecule type" value="Genomic_DNA"/>
</dbReference>
<dbReference type="SUPFAM" id="SSF88659">
    <property type="entry name" value="Sigma3 and sigma4 domains of RNA polymerase sigma factors"/>
    <property type="match status" value="1"/>
</dbReference>
<reference evidence="7 8" key="1">
    <citation type="submission" date="2018-06" db="EMBL/GenBank/DDBJ databases">
        <title>Three novel Pseudomonas species isolated from symptomatic oak.</title>
        <authorList>
            <person name="Bueno-Gonzalez V."/>
            <person name="Brady C."/>
        </authorList>
    </citation>
    <scope>NUCLEOTIDE SEQUENCE [LARGE SCALE GENOMIC DNA]</scope>
    <source>
        <strain evidence="7 8">P17C</strain>
    </source>
</reference>
<evidence type="ECO:0000256" key="2">
    <source>
        <dbReference type="ARBA" id="ARBA00023015"/>
    </source>
</evidence>
<feature type="domain" description="RNA polymerase sigma-70 region 2" evidence="5">
    <location>
        <begin position="12"/>
        <end position="77"/>
    </location>
</feature>
<keyword evidence="2" id="KW-0805">Transcription regulation</keyword>
<accession>A0A4Q9R9C9</accession>
<dbReference type="InterPro" id="IPR013249">
    <property type="entry name" value="RNA_pol_sigma70_r4_t2"/>
</dbReference>
<sequence length="187" mass="22120">MPGGGRCDVTMERYYERLIRYLVIKLRDQEQARDIAQEAYAKVLENTINNKMVLEYPQAYLFRTALNLVTDLYRESAKRPTRSLEEVSPVEQSTFRTPVAHLYQQERALMVERALGELQDNCRQAFLLRKLEGLNHDQIAQQMNISKAMVEKHIVNAMKHCRIRVKEMEYSRADDDAPQRRFRRRNT</sequence>
<dbReference type="InterPro" id="IPR013325">
    <property type="entry name" value="RNA_pol_sigma_r2"/>
</dbReference>
<dbReference type="InterPro" id="IPR036388">
    <property type="entry name" value="WH-like_DNA-bd_sf"/>
</dbReference>
<dbReference type="Gene3D" id="1.10.10.10">
    <property type="entry name" value="Winged helix-like DNA-binding domain superfamily/Winged helix DNA-binding domain"/>
    <property type="match status" value="1"/>
</dbReference>
<name>A0A4Q9R9C9_9GAMM</name>
<dbReference type="NCBIfam" id="TIGR02937">
    <property type="entry name" value="sigma70-ECF"/>
    <property type="match status" value="1"/>
</dbReference>
<dbReference type="GO" id="GO:0016987">
    <property type="term" value="F:sigma factor activity"/>
    <property type="evidence" value="ECO:0007669"/>
    <property type="project" value="UniProtKB-KW"/>
</dbReference>
<keyword evidence="3" id="KW-0731">Sigma factor</keyword>
<dbReference type="NCBIfam" id="NF009179">
    <property type="entry name" value="PRK12527.1"/>
    <property type="match status" value="1"/>
</dbReference>
<evidence type="ECO:0000256" key="4">
    <source>
        <dbReference type="ARBA" id="ARBA00023163"/>
    </source>
</evidence>
<evidence type="ECO:0000259" key="6">
    <source>
        <dbReference type="Pfam" id="PF08281"/>
    </source>
</evidence>
<dbReference type="InterPro" id="IPR013324">
    <property type="entry name" value="RNA_pol_sigma_r3/r4-like"/>
</dbReference>
<dbReference type="SUPFAM" id="SSF88946">
    <property type="entry name" value="Sigma2 domain of RNA polymerase sigma factors"/>
    <property type="match status" value="1"/>
</dbReference>
<keyword evidence="8" id="KW-1185">Reference proteome</keyword>
<dbReference type="PANTHER" id="PTHR43133:SF63">
    <property type="entry name" value="RNA POLYMERASE SIGMA FACTOR FECI-RELATED"/>
    <property type="match status" value="1"/>
</dbReference>
<comment type="caution">
    <text evidence="7">The sequence shown here is derived from an EMBL/GenBank/DDBJ whole genome shotgun (WGS) entry which is preliminary data.</text>
</comment>
<dbReference type="PANTHER" id="PTHR43133">
    <property type="entry name" value="RNA POLYMERASE ECF-TYPE SIGMA FACTO"/>
    <property type="match status" value="1"/>
</dbReference>
<dbReference type="Proteomes" id="UP000292639">
    <property type="component" value="Unassembled WGS sequence"/>
</dbReference>
<evidence type="ECO:0000256" key="3">
    <source>
        <dbReference type="ARBA" id="ARBA00023082"/>
    </source>
</evidence>
<gene>
    <name evidence="7" type="ORF">DNJ96_09415</name>
</gene>
<feature type="domain" description="RNA polymerase sigma factor 70 region 4 type 2" evidence="6">
    <location>
        <begin position="110"/>
        <end position="161"/>
    </location>
</feature>
<evidence type="ECO:0000256" key="1">
    <source>
        <dbReference type="ARBA" id="ARBA00010641"/>
    </source>
</evidence>
<dbReference type="InterPro" id="IPR039425">
    <property type="entry name" value="RNA_pol_sigma-70-like"/>
</dbReference>
<protein>
    <submittedName>
        <fullName evidence="7">RNA polymerase subunit sigma</fullName>
    </submittedName>
</protein>